<dbReference type="PANTHER" id="PTHR40407">
    <property type="entry name" value="MEMBRANE PROTEIN-LIKE PROTEIN"/>
    <property type="match status" value="1"/>
</dbReference>
<reference evidence="3" key="1">
    <citation type="submission" date="2022-11" db="EMBL/GenBank/DDBJ databases">
        <title>Biodiversity and phylogenetic relationships of bacteria.</title>
        <authorList>
            <person name="Machado R.A.R."/>
            <person name="Bhat A."/>
            <person name="Loulou A."/>
            <person name="Kallel S."/>
        </authorList>
    </citation>
    <scope>NUCLEOTIDE SEQUENCE</scope>
    <source>
        <strain evidence="3">A-IN1</strain>
    </source>
</reference>
<feature type="transmembrane region" description="Helical" evidence="1">
    <location>
        <begin position="349"/>
        <end position="368"/>
    </location>
</feature>
<dbReference type="AlphaFoldDB" id="A0A9X3IIJ7"/>
<feature type="transmembrane region" description="Helical" evidence="1">
    <location>
        <begin position="90"/>
        <end position="111"/>
    </location>
</feature>
<evidence type="ECO:0000256" key="1">
    <source>
        <dbReference type="SAM" id="Phobius"/>
    </source>
</evidence>
<accession>A0A9X3IIJ7</accession>
<dbReference type="Proteomes" id="UP001146019">
    <property type="component" value="Unassembled WGS sequence"/>
</dbReference>
<sequence length="383" mass="44113">MSASLNQRLQAIDALRGLVILIMMVDHVRETFYLHHQVPDPMLIAETEEPLFMSRILAHLCAPVFVILTGLSAYLYQAKHNSIRMTREFLIKRGLFLIFLELIIINFAWTGKFPPDVIYLQVIWAIGISMLALAVLIGLPQKLLWCISLMIIFGHNLLDQISFENIPVLHNLWLILHERGWIELGNSVRLRTSYPVLPWIGVITLGYCISHLVFVPSNDAAKRNRILLGFGLTGIALFFIFRIINLYGDQAWQVMPSFTQTLMSFMNLTKYPPSLLFILWNAGMGLILLVLLQKVETQKWVKPLIVFGSVPMFFYIVHLYLLKALYLIAVQFFGTTHGPYFGVDQVSSLWLISILLSILLYPLMLKFSKFKHQNKHIRILKYL</sequence>
<dbReference type="InterPro" id="IPR012429">
    <property type="entry name" value="HGSNAT_cat"/>
</dbReference>
<feature type="transmembrane region" description="Helical" evidence="1">
    <location>
        <begin position="117"/>
        <end position="136"/>
    </location>
</feature>
<proteinExistence type="predicted"/>
<keyword evidence="1" id="KW-0812">Transmembrane</keyword>
<protein>
    <submittedName>
        <fullName evidence="3">Heparan-alpha-glucosaminide N-acetyltransferase domain-containing protein</fullName>
    </submittedName>
</protein>
<feature type="transmembrane region" description="Helical" evidence="1">
    <location>
        <begin position="304"/>
        <end position="329"/>
    </location>
</feature>
<comment type="caution">
    <text evidence="3">The sequence shown here is derived from an EMBL/GenBank/DDBJ whole genome shotgun (WGS) entry which is preliminary data.</text>
</comment>
<feature type="transmembrane region" description="Helical" evidence="1">
    <location>
        <begin position="271"/>
        <end position="292"/>
    </location>
</feature>
<evidence type="ECO:0000259" key="2">
    <source>
        <dbReference type="Pfam" id="PF07786"/>
    </source>
</evidence>
<keyword evidence="1" id="KW-1133">Transmembrane helix</keyword>
<organism evidence="3 4">
    <name type="scientific">Acinetobacter nematophilus</name>
    <dbReference type="NCBI Taxonomy" id="2994642"/>
    <lineage>
        <taxon>Bacteria</taxon>
        <taxon>Pseudomonadati</taxon>
        <taxon>Pseudomonadota</taxon>
        <taxon>Gammaproteobacteria</taxon>
        <taxon>Moraxellales</taxon>
        <taxon>Moraxellaceae</taxon>
        <taxon>Acinetobacter</taxon>
    </lineage>
</organism>
<feature type="domain" description="Heparan-alpha-glucosaminide N-acetyltransferase catalytic" evidence="2">
    <location>
        <begin position="8"/>
        <end position="216"/>
    </location>
</feature>
<gene>
    <name evidence="3" type="ORF">OSH00_14740</name>
</gene>
<dbReference type="Pfam" id="PF07786">
    <property type="entry name" value="HGSNAT_cat"/>
    <property type="match status" value="1"/>
</dbReference>
<feature type="transmembrane region" description="Helical" evidence="1">
    <location>
        <begin position="196"/>
        <end position="214"/>
    </location>
</feature>
<evidence type="ECO:0000313" key="4">
    <source>
        <dbReference type="Proteomes" id="UP001146019"/>
    </source>
</evidence>
<dbReference type="PANTHER" id="PTHR40407:SF1">
    <property type="entry name" value="HEPARAN-ALPHA-GLUCOSAMINIDE N-ACETYLTRANSFERASE CATALYTIC DOMAIN-CONTAINING PROTEIN"/>
    <property type="match status" value="1"/>
</dbReference>
<feature type="transmembrane region" description="Helical" evidence="1">
    <location>
        <begin position="56"/>
        <end position="78"/>
    </location>
</feature>
<dbReference type="EMBL" id="JAPKMY010000008">
    <property type="protein sequence ID" value="MCX5468985.1"/>
    <property type="molecule type" value="Genomic_DNA"/>
</dbReference>
<feature type="transmembrane region" description="Helical" evidence="1">
    <location>
        <begin position="143"/>
        <end position="163"/>
    </location>
</feature>
<name>A0A9X3IIJ7_9GAMM</name>
<dbReference type="RefSeq" id="WP_266131127.1">
    <property type="nucleotide sequence ID" value="NZ_JAPKMY010000008.1"/>
</dbReference>
<evidence type="ECO:0000313" key="3">
    <source>
        <dbReference type="EMBL" id="MCX5468985.1"/>
    </source>
</evidence>
<keyword evidence="4" id="KW-1185">Reference proteome</keyword>
<keyword evidence="1" id="KW-0472">Membrane</keyword>
<feature type="transmembrane region" description="Helical" evidence="1">
    <location>
        <begin position="226"/>
        <end position="248"/>
    </location>
</feature>